<protein>
    <submittedName>
        <fullName evidence="1">Molecular chaperone GroEL</fullName>
    </submittedName>
</protein>
<accession>A0A0F7LBS9</accession>
<dbReference type="EMBL" id="KR029607">
    <property type="protein sequence ID" value="AKH48651.1"/>
    <property type="molecule type" value="Genomic_DNA"/>
</dbReference>
<evidence type="ECO:0000313" key="1">
    <source>
        <dbReference type="EMBL" id="AKH48651.1"/>
    </source>
</evidence>
<sequence>MNINFFDRFNNYIFTYRFHALMLLITQSVDNIVVATEAAFVNALLVTNKGSIIPAFTISTVFPVTTSNPMPSSSFFISLIPALFNINS</sequence>
<proteinExistence type="predicted"/>
<reference evidence="1" key="1">
    <citation type="journal article" date="2015" name="Front. Microbiol.">
        <title>Combining genomic sequencing methods to explore viral diversity and reveal potential virus-host interactions.</title>
        <authorList>
            <person name="Chow C.E."/>
            <person name="Winget D.M."/>
            <person name="White R.A.III."/>
            <person name="Hallam S.J."/>
            <person name="Suttle C.A."/>
        </authorList>
    </citation>
    <scope>NUCLEOTIDE SEQUENCE</scope>
    <source>
        <strain evidence="1">Oxic3_1</strain>
    </source>
</reference>
<reference evidence="1" key="2">
    <citation type="submission" date="2015-03" db="EMBL/GenBank/DDBJ databases">
        <authorList>
            <person name="Chow C.-E.T."/>
            <person name="Winget D.M."/>
            <person name="White R.A.III."/>
            <person name="Hallam S.J."/>
            <person name="Suttle C.A."/>
        </authorList>
    </citation>
    <scope>NUCLEOTIDE SEQUENCE</scope>
    <source>
        <strain evidence="1">Oxic3_1</strain>
    </source>
</reference>
<name>A0A0F7LBS9_9VIRU</name>
<organism evidence="1">
    <name type="scientific">uncultured marine virus</name>
    <dbReference type="NCBI Taxonomy" id="186617"/>
    <lineage>
        <taxon>Viruses</taxon>
        <taxon>environmental samples</taxon>
    </lineage>
</organism>